<reference evidence="3 4" key="1">
    <citation type="journal article" date="2019" name="Indoor Air">
        <title>Impacts of indoor surface finishes on bacterial viability.</title>
        <authorList>
            <person name="Hu J."/>
            <person name="Maamar S.B."/>
            <person name="Glawe A.J."/>
            <person name="Gottel N."/>
            <person name="Gilbert J.A."/>
            <person name="Hartmann E.M."/>
        </authorList>
    </citation>
    <scope>NUCLEOTIDE SEQUENCE [LARGE SCALE GENOMIC DNA]</scope>
    <source>
        <strain evidence="3 4">AF060A6</strain>
    </source>
</reference>
<keyword evidence="4" id="KW-1185">Reference proteome</keyword>
<dbReference type="Gene3D" id="2.160.20.120">
    <property type="match status" value="1"/>
</dbReference>
<dbReference type="Proteomes" id="UP000306477">
    <property type="component" value="Unassembled WGS sequence"/>
</dbReference>
<gene>
    <name evidence="3" type="ORF">E1I69_04500</name>
</gene>
<feature type="domain" description="DUF4097" evidence="1">
    <location>
        <begin position="112"/>
        <end position="345"/>
    </location>
</feature>
<dbReference type="EMBL" id="SLUB01000005">
    <property type="protein sequence ID" value="THE14084.1"/>
    <property type="molecule type" value="Genomic_DNA"/>
</dbReference>
<comment type="caution">
    <text evidence="3">The sequence shown here is derived from an EMBL/GenBank/DDBJ whole genome shotgun (WGS) entry which is preliminary data.</text>
</comment>
<dbReference type="InterPro" id="IPR016599">
    <property type="entry name" value="UCP012569"/>
</dbReference>
<dbReference type="InterPro" id="IPR025164">
    <property type="entry name" value="Toastrack_DUF4097"/>
</dbReference>
<dbReference type="Pfam" id="PF13349">
    <property type="entry name" value="DUF4097"/>
    <property type="match status" value="1"/>
</dbReference>
<proteinExistence type="predicted"/>
<evidence type="ECO:0000313" key="3">
    <source>
        <dbReference type="EMBL" id="THE14084.1"/>
    </source>
</evidence>
<dbReference type="AlphaFoldDB" id="A0A4S3PWX2"/>
<dbReference type="OrthoDB" id="2240743at2"/>
<dbReference type="InterPro" id="IPR053959">
    <property type="entry name" value="YvlB/LiaX_N"/>
</dbReference>
<sequence>MKEEQKRILKLVEEGKLTAEEAIILIEKLHSAEETSDPAQEIKTELSTQVQYEQSQQQQQNQNTYENKGSAKHKFMDFIDTALKKIKDLDLDFNFGSSVDVKHIFQHKDVYITKLDLDVSNGSITIIPWEERDVRVECEAKVYNIENQERARKAFLEDVLFSIENGALRLSIQKKQMKVHAKIYVPQENYESIKARMFNGPITGENLRVKEFRAKTANGAITISNFDTDSVEVETANGHIKANQITSKDFEAETINGTVTATGLFEKVDLQSFNGNITCDLQGDVCHTAFVKTTTGGIDMFIANEYQVDGELKSNLGNFKSELPMMSIIEEKNEVVQKSLRFKANEEKAQKLHLFAETKTGSITIKPL</sequence>
<protein>
    <submittedName>
        <fullName evidence="3">DUF4097 domain-containing protein</fullName>
    </submittedName>
</protein>
<dbReference type="RefSeq" id="WP_136378416.1">
    <property type="nucleotide sequence ID" value="NZ_SLUB01000005.1"/>
</dbReference>
<accession>A0A4S3PWX2</accession>
<organism evidence="3 4">
    <name type="scientific">Bacillus timonensis</name>
    <dbReference type="NCBI Taxonomy" id="1033734"/>
    <lineage>
        <taxon>Bacteria</taxon>
        <taxon>Bacillati</taxon>
        <taxon>Bacillota</taxon>
        <taxon>Bacilli</taxon>
        <taxon>Bacillales</taxon>
        <taxon>Bacillaceae</taxon>
        <taxon>Bacillus</taxon>
    </lineage>
</organism>
<dbReference type="PIRSF" id="PIRSF012569">
    <property type="entry name" value="UCP012569"/>
    <property type="match status" value="1"/>
</dbReference>
<dbReference type="STRING" id="1033734.GCA_000285535_01909"/>
<name>A0A4S3PWX2_9BACI</name>
<evidence type="ECO:0000313" key="4">
    <source>
        <dbReference type="Proteomes" id="UP000306477"/>
    </source>
</evidence>
<evidence type="ECO:0000259" key="2">
    <source>
        <dbReference type="Pfam" id="PF22746"/>
    </source>
</evidence>
<feature type="domain" description="YvlB/LiaX N-terminal" evidence="2">
    <location>
        <begin position="3"/>
        <end position="29"/>
    </location>
</feature>
<evidence type="ECO:0000259" key="1">
    <source>
        <dbReference type="Pfam" id="PF13349"/>
    </source>
</evidence>
<dbReference type="Pfam" id="PF22746">
    <property type="entry name" value="SHOCT-like_DUF2089-C"/>
    <property type="match status" value="1"/>
</dbReference>